<evidence type="ECO:0000256" key="10">
    <source>
        <dbReference type="SAM" id="SignalP"/>
    </source>
</evidence>
<comment type="similarity">
    <text evidence="3 9">Belongs to the alkaline phosphatase family.</text>
</comment>
<dbReference type="Gene3D" id="3.40.720.10">
    <property type="entry name" value="Alkaline Phosphatase, subunit A"/>
    <property type="match status" value="1"/>
</dbReference>
<dbReference type="SUPFAM" id="SSF53649">
    <property type="entry name" value="Alkaline phosphatase-like"/>
    <property type="match status" value="1"/>
</dbReference>
<keyword evidence="5" id="KW-0479">Metal-binding</keyword>
<evidence type="ECO:0000256" key="8">
    <source>
        <dbReference type="ARBA" id="ARBA00022842"/>
    </source>
</evidence>
<evidence type="ECO:0000256" key="2">
    <source>
        <dbReference type="ARBA" id="ARBA00001947"/>
    </source>
</evidence>
<dbReference type="PANTHER" id="PTHR11596:SF5">
    <property type="entry name" value="ALKALINE PHOSPHATASE"/>
    <property type="match status" value="1"/>
</dbReference>
<evidence type="ECO:0000256" key="4">
    <source>
        <dbReference type="ARBA" id="ARBA00022553"/>
    </source>
</evidence>
<dbReference type="Proteomes" id="UP000887104">
    <property type="component" value="Unassembled WGS sequence"/>
</dbReference>
<dbReference type="PRINTS" id="PR00113">
    <property type="entry name" value="ALKPHPHTASE"/>
</dbReference>
<feature type="signal peptide" evidence="10">
    <location>
        <begin position="1"/>
        <end position="29"/>
    </location>
</feature>
<protein>
    <submittedName>
        <fullName evidence="11">Alkaline phosphatase</fullName>
    </submittedName>
</protein>
<keyword evidence="6" id="KW-0378">Hydrolase</keyword>
<dbReference type="Pfam" id="PF00245">
    <property type="entry name" value="Alk_phosphatase"/>
    <property type="match status" value="1"/>
</dbReference>
<dbReference type="InterPro" id="IPR018299">
    <property type="entry name" value="Alkaline_phosphatase_AS"/>
</dbReference>
<evidence type="ECO:0000256" key="6">
    <source>
        <dbReference type="ARBA" id="ARBA00022801"/>
    </source>
</evidence>
<keyword evidence="12" id="KW-1185">Reference proteome</keyword>
<dbReference type="InterPro" id="IPR001952">
    <property type="entry name" value="Alkaline_phosphatase"/>
</dbReference>
<dbReference type="PROSITE" id="PS00123">
    <property type="entry name" value="ALKALINE_PHOSPHATASE"/>
    <property type="match status" value="1"/>
</dbReference>
<dbReference type="RefSeq" id="WP_220779493.1">
    <property type="nucleotide sequence ID" value="NZ_BPEY01000008.1"/>
</dbReference>
<keyword evidence="8" id="KW-0460">Magnesium</keyword>
<evidence type="ECO:0000313" key="12">
    <source>
        <dbReference type="Proteomes" id="UP000887104"/>
    </source>
</evidence>
<comment type="cofactor">
    <cofactor evidence="1">
        <name>Mg(2+)</name>
        <dbReference type="ChEBI" id="CHEBI:18420"/>
    </cofactor>
</comment>
<accession>A0ABQ4P2X4</accession>
<name>A0ABQ4P2X4_9GAMM</name>
<evidence type="ECO:0000256" key="3">
    <source>
        <dbReference type="ARBA" id="ARBA00005984"/>
    </source>
</evidence>
<organism evidence="11 12">
    <name type="scientific">Shewanella sairae</name>
    <dbReference type="NCBI Taxonomy" id="190310"/>
    <lineage>
        <taxon>Bacteria</taxon>
        <taxon>Pseudomonadati</taxon>
        <taxon>Pseudomonadota</taxon>
        <taxon>Gammaproteobacteria</taxon>
        <taxon>Alteromonadales</taxon>
        <taxon>Shewanellaceae</taxon>
        <taxon>Shewanella</taxon>
    </lineage>
</organism>
<dbReference type="Gene3D" id="1.10.60.40">
    <property type="match status" value="1"/>
</dbReference>
<keyword evidence="7" id="KW-0862">Zinc</keyword>
<evidence type="ECO:0000256" key="1">
    <source>
        <dbReference type="ARBA" id="ARBA00001946"/>
    </source>
</evidence>
<evidence type="ECO:0000313" key="11">
    <source>
        <dbReference type="EMBL" id="GIU41874.1"/>
    </source>
</evidence>
<dbReference type="PANTHER" id="PTHR11596">
    <property type="entry name" value="ALKALINE PHOSPHATASE"/>
    <property type="match status" value="1"/>
</dbReference>
<dbReference type="CDD" id="cd16012">
    <property type="entry name" value="ALP"/>
    <property type="match status" value="1"/>
</dbReference>
<keyword evidence="10" id="KW-0732">Signal</keyword>
<comment type="cofactor">
    <cofactor evidence="2">
        <name>Zn(2+)</name>
        <dbReference type="ChEBI" id="CHEBI:29105"/>
    </cofactor>
</comment>
<evidence type="ECO:0000256" key="9">
    <source>
        <dbReference type="RuleBase" id="RU003946"/>
    </source>
</evidence>
<reference evidence="11" key="1">
    <citation type="submission" date="2021-05" db="EMBL/GenBank/DDBJ databases">
        <title>Molecular characterization for Shewanella algae harboring chromosomal blaOXA-55-like strains isolated from clinical and environment sample.</title>
        <authorList>
            <person name="Ohama Y."/>
            <person name="Aoki K."/>
            <person name="Harada S."/>
            <person name="Moriya K."/>
            <person name="Ishii Y."/>
            <person name="Tateda K."/>
        </authorList>
    </citation>
    <scope>NUCLEOTIDE SEQUENCE</scope>
    <source>
        <strain evidence="11">JCM 11563</strain>
    </source>
</reference>
<proteinExistence type="inferred from homology"/>
<evidence type="ECO:0000256" key="7">
    <source>
        <dbReference type="ARBA" id="ARBA00022833"/>
    </source>
</evidence>
<dbReference type="SMART" id="SM00098">
    <property type="entry name" value="alkPPc"/>
    <property type="match status" value="1"/>
</dbReference>
<dbReference type="EMBL" id="BPEY01000008">
    <property type="protein sequence ID" value="GIU41874.1"/>
    <property type="molecule type" value="Genomic_DNA"/>
</dbReference>
<dbReference type="InterPro" id="IPR017850">
    <property type="entry name" value="Alkaline_phosphatase_core_sf"/>
</dbReference>
<gene>
    <name evidence="11" type="ORF">TUM4438_07100</name>
</gene>
<feature type="chain" id="PRO_5046652811" evidence="10">
    <location>
        <begin position="30"/>
        <end position="489"/>
    </location>
</feature>
<sequence>MANLLSTIRLTAICSSLISTALYTTVAAADNKAPFVPVIAAEYLPKNIIYLIGDGMGPAYTTAYRYYSDNPQTNRVEKTIFDQLLVGMSSTYPDDDTYVTDSAAAATALATSYKTYNGAIAVDHQHGPFPTMFEIAKAQGKNTAVVVTSQINHATPASFLAHNESRRNYDQIADSYLTNLIQKRPVADLMLGGGTQYFVREDRNLTQDFQDLGYQYISKLSELNNLDSLPALGLFAPKGLPYAIESDDPLRLATMTTKALALLSTDDTPFIIMIEGSQIDWCGHSNDITCAMTEMHDFAKTLELAKRYVDAHPDTLLIATADHSTGGLTLGRDGTYQWQGQLLHQVHSLPSSIAKLIIEKPEVLNDLSAFRSFLNPHINIDIEDKKLDSLRWKLNSRLSQHKAEKLLTGDLKQAIDKLTYTGWTTSGHDAIDVPVYAYGKGALYFRGHKDNTEIAATLIQMVQDERYKALTSLNTFQKEDNQSLKYLLP</sequence>
<keyword evidence="4" id="KW-0597">Phosphoprotein</keyword>
<evidence type="ECO:0000256" key="5">
    <source>
        <dbReference type="ARBA" id="ARBA00022723"/>
    </source>
</evidence>
<comment type="caution">
    <text evidence="11">The sequence shown here is derived from an EMBL/GenBank/DDBJ whole genome shotgun (WGS) entry which is preliminary data.</text>
</comment>